<dbReference type="PROSITE" id="PS00571">
    <property type="entry name" value="AMIDASES"/>
    <property type="match status" value="1"/>
</dbReference>
<comment type="caution">
    <text evidence="3">The sequence shown here is derived from an EMBL/GenBank/DDBJ whole genome shotgun (WGS) entry which is preliminary data.</text>
</comment>
<dbReference type="RefSeq" id="WP_129232334.1">
    <property type="nucleotide sequence ID" value="NZ_SDPO01000004.1"/>
</dbReference>
<dbReference type="SUPFAM" id="SSF75304">
    <property type="entry name" value="Amidase signature (AS) enzymes"/>
    <property type="match status" value="1"/>
</dbReference>
<evidence type="ECO:0000256" key="1">
    <source>
        <dbReference type="ARBA" id="ARBA00009199"/>
    </source>
</evidence>
<dbReference type="PANTHER" id="PTHR11895:SF7">
    <property type="entry name" value="GLUTAMYL-TRNA(GLN) AMIDOTRANSFERASE SUBUNIT A, MITOCHONDRIAL"/>
    <property type="match status" value="1"/>
</dbReference>
<name>A0A4Q2JFG3_9MICO</name>
<dbReference type="InterPro" id="IPR020556">
    <property type="entry name" value="Amidase_CS"/>
</dbReference>
<evidence type="ECO:0000313" key="4">
    <source>
        <dbReference type="Proteomes" id="UP000292935"/>
    </source>
</evidence>
<dbReference type="InterPro" id="IPR036928">
    <property type="entry name" value="AS_sf"/>
</dbReference>
<dbReference type="Pfam" id="PF01425">
    <property type="entry name" value="Amidase"/>
    <property type="match status" value="1"/>
</dbReference>
<dbReference type="GO" id="GO:0003824">
    <property type="term" value="F:catalytic activity"/>
    <property type="evidence" value="ECO:0007669"/>
    <property type="project" value="InterPro"/>
</dbReference>
<reference evidence="3 4" key="1">
    <citation type="submission" date="2019-01" db="EMBL/GenBank/DDBJ databases">
        <authorList>
            <person name="Li J."/>
        </authorList>
    </citation>
    <scope>NUCLEOTIDE SEQUENCE [LARGE SCALE GENOMIC DNA]</scope>
    <source>
        <strain evidence="3 4">CCUG 35506</strain>
    </source>
</reference>
<dbReference type="InterPro" id="IPR023631">
    <property type="entry name" value="Amidase_dom"/>
</dbReference>
<protein>
    <submittedName>
        <fullName evidence="3">Amidase</fullName>
    </submittedName>
</protein>
<dbReference type="InterPro" id="IPR000120">
    <property type="entry name" value="Amidase"/>
</dbReference>
<dbReference type="EMBL" id="SDPO01000004">
    <property type="protein sequence ID" value="RXZ46545.1"/>
    <property type="molecule type" value="Genomic_DNA"/>
</dbReference>
<dbReference type="Gene3D" id="3.90.1300.10">
    <property type="entry name" value="Amidase signature (AS) domain"/>
    <property type="match status" value="1"/>
</dbReference>
<dbReference type="Proteomes" id="UP000292935">
    <property type="component" value="Unassembled WGS sequence"/>
</dbReference>
<accession>A0A4Q2JFG3</accession>
<feature type="domain" description="Amidase" evidence="2">
    <location>
        <begin position="25"/>
        <end position="453"/>
    </location>
</feature>
<comment type="similarity">
    <text evidence="1">Belongs to the amidase family.</text>
</comment>
<gene>
    <name evidence="3" type="ORF">ESP57_16785</name>
</gene>
<evidence type="ECO:0000313" key="3">
    <source>
        <dbReference type="EMBL" id="RXZ46545.1"/>
    </source>
</evidence>
<dbReference type="PANTHER" id="PTHR11895">
    <property type="entry name" value="TRANSAMIDASE"/>
    <property type="match status" value="1"/>
</dbReference>
<dbReference type="OrthoDB" id="5175573at2"/>
<proteinExistence type="inferred from homology"/>
<keyword evidence="4" id="KW-1185">Reference proteome</keyword>
<organism evidence="3 4">
    <name type="scientific">Agromyces fucosus</name>
    <dbReference type="NCBI Taxonomy" id="41985"/>
    <lineage>
        <taxon>Bacteria</taxon>
        <taxon>Bacillati</taxon>
        <taxon>Actinomycetota</taxon>
        <taxon>Actinomycetes</taxon>
        <taxon>Micrococcales</taxon>
        <taxon>Microbacteriaceae</taxon>
        <taxon>Agromyces</taxon>
    </lineage>
</organism>
<dbReference type="AlphaFoldDB" id="A0A4Q2JFG3"/>
<evidence type="ECO:0000259" key="2">
    <source>
        <dbReference type="Pfam" id="PF01425"/>
    </source>
</evidence>
<sequence length="474" mass="49647">MTSLHDHTALELHQMLQRGDVSPVEVTEHYLARIERLDPEVGAFATVTPEAALERSARVASEVPKTAPLWGLPLADKDLHLRAGVPARFGSRAFTDFVPDTSDELVRAVDVAGAVSLGKTQTPEFGLPSYTEGVGTIPTRNPWDLALGAGGSSGGAAAAVASGMLPFAPGSDGGGSIRIPAASCGLVGVKPSRGRVPGGSGLTSLAGLGVAGPLARTVADAALLLDGIIAPSGYPAGHRFAVRAPGDDGPFLGAAIRGEGRFQLGVMTDSPWDETYDIAIDPEARSALDLAIEAFEGLGHGMEAMAPAPEPGYPEAFRTIWQAGAATIPVDGEAEAMLEPLTRWLLARGRALPARQLAESLAWLTGFEERVIRRFASYDAVLTPALALTPRPVGWYDPDDGERNFAQQVQFTPFTSFVNVSGLPAITVPVAETVDGVPMGVQLIGRPGGEATLFAIAAQLERRVGRSRRHPAIW</sequence>